<keyword evidence="2" id="KW-1185">Reference proteome</keyword>
<evidence type="ECO:0000313" key="1">
    <source>
        <dbReference type="EMBL" id="KAK7880177.1"/>
    </source>
</evidence>
<dbReference type="EMBL" id="JBBPFD010000133">
    <property type="protein sequence ID" value="KAK7880177.1"/>
    <property type="molecule type" value="Genomic_DNA"/>
</dbReference>
<comment type="caution">
    <text evidence="1">The sequence shown here is derived from an EMBL/GenBank/DDBJ whole genome shotgun (WGS) entry which is preliminary data.</text>
</comment>
<gene>
    <name evidence="1" type="ORF">WMY93_033159</name>
</gene>
<accession>A0AAW0MUN4</accession>
<name>A0AAW0MUN4_9GOBI</name>
<organism evidence="1 2">
    <name type="scientific">Mugilogobius chulae</name>
    <name type="common">yellowstripe goby</name>
    <dbReference type="NCBI Taxonomy" id="88201"/>
    <lineage>
        <taxon>Eukaryota</taxon>
        <taxon>Metazoa</taxon>
        <taxon>Chordata</taxon>
        <taxon>Craniata</taxon>
        <taxon>Vertebrata</taxon>
        <taxon>Euteleostomi</taxon>
        <taxon>Actinopterygii</taxon>
        <taxon>Neopterygii</taxon>
        <taxon>Teleostei</taxon>
        <taxon>Neoteleostei</taxon>
        <taxon>Acanthomorphata</taxon>
        <taxon>Gobiaria</taxon>
        <taxon>Gobiiformes</taxon>
        <taxon>Gobioidei</taxon>
        <taxon>Gobiidae</taxon>
        <taxon>Gobionellinae</taxon>
        <taxon>Mugilogobius</taxon>
    </lineage>
</organism>
<proteinExistence type="predicted"/>
<dbReference type="Proteomes" id="UP001460270">
    <property type="component" value="Unassembled WGS sequence"/>
</dbReference>
<dbReference type="AlphaFoldDB" id="A0AAW0MUN4"/>
<protein>
    <submittedName>
        <fullName evidence="1">Uncharacterized protein</fullName>
    </submittedName>
</protein>
<sequence>MEGQSVPEPRASYRERSVPSGLSLVLGTTSWSWLSDLRARAGNSRKPASHK</sequence>
<reference evidence="2" key="1">
    <citation type="submission" date="2024-04" db="EMBL/GenBank/DDBJ databases">
        <title>Salinicola lusitanus LLJ914,a marine bacterium isolated from the Okinawa Trough.</title>
        <authorList>
            <person name="Li J."/>
        </authorList>
    </citation>
    <scope>NUCLEOTIDE SEQUENCE [LARGE SCALE GENOMIC DNA]</scope>
</reference>
<evidence type="ECO:0000313" key="2">
    <source>
        <dbReference type="Proteomes" id="UP001460270"/>
    </source>
</evidence>